<dbReference type="EMBL" id="FSRA01000002">
    <property type="protein sequence ID" value="SIO51011.1"/>
    <property type="molecule type" value="Genomic_DNA"/>
</dbReference>
<dbReference type="InterPro" id="IPR039421">
    <property type="entry name" value="Type_1_exporter"/>
</dbReference>
<dbReference type="SUPFAM" id="SSF52540">
    <property type="entry name" value="P-loop containing nucleoside triphosphate hydrolases"/>
    <property type="match status" value="1"/>
</dbReference>
<dbReference type="InterPro" id="IPR036640">
    <property type="entry name" value="ABC1_TM_sf"/>
</dbReference>
<gene>
    <name evidence="10" type="ORF">SAMN04488055_4989</name>
</gene>
<feature type="transmembrane region" description="Helical" evidence="7">
    <location>
        <begin position="286"/>
        <end position="308"/>
    </location>
</feature>
<dbReference type="InterPro" id="IPR027417">
    <property type="entry name" value="P-loop_NTPase"/>
</dbReference>
<dbReference type="PROSITE" id="PS50929">
    <property type="entry name" value="ABC_TM1F"/>
    <property type="match status" value="1"/>
</dbReference>
<dbReference type="STRING" id="536979.SAMN04488055_4989"/>
<dbReference type="SMART" id="SM00382">
    <property type="entry name" value="AAA"/>
    <property type="match status" value="1"/>
</dbReference>
<keyword evidence="5 7" id="KW-1133">Transmembrane helix</keyword>
<evidence type="ECO:0000256" key="5">
    <source>
        <dbReference type="ARBA" id="ARBA00022989"/>
    </source>
</evidence>
<evidence type="ECO:0000256" key="2">
    <source>
        <dbReference type="ARBA" id="ARBA00022692"/>
    </source>
</evidence>
<keyword evidence="3" id="KW-0547">Nucleotide-binding</keyword>
<protein>
    <submittedName>
        <fullName evidence="10">ABC-type multidrug transport system, ATPase and permease component</fullName>
    </submittedName>
</protein>
<keyword evidence="6 7" id="KW-0472">Membrane</keyword>
<keyword evidence="2 7" id="KW-0812">Transmembrane</keyword>
<evidence type="ECO:0000259" key="8">
    <source>
        <dbReference type="PROSITE" id="PS50893"/>
    </source>
</evidence>
<evidence type="ECO:0000256" key="6">
    <source>
        <dbReference type="ARBA" id="ARBA00023136"/>
    </source>
</evidence>
<dbReference type="GO" id="GO:0015421">
    <property type="term" value="F:ABC-type oligopeptide transporter activity"/>
    <property type="evidence" value="ECO:0007669"/>
    <property type="project" value="TreeGrafter"/>
</dbReference>
<feature type="transmembrane region" description="Helical" evidence="7">
    <location>
        <begin position="27"/>
        <end position="49"/>
    </location>
</feature>
<dbReference type="GO" id="GO:0016887">
    <property type="term" value="F:ATP hydrolysis activity"/>
    <property type="evidence" value="ECO:0007669"/>
    <property type="project" value="InterPro"/>
</dbReference>
<keyword evidence="11" id="KW-1185">Reference proteome</keyword>
<feature type="domain" description="ABC transmembrane type-1" evidence="9">
    <location>
        <begin position="29"/>
        <end position="309"/>
    </location>
</feature>
<feature type="transmembrane region" description="Helical" evidence="7">
    <location>
        <begin position="61"/>
        <end position="83"/>
    </location>
</feature>
<dbReference type="SUPFAM" id="SSF90123">
    <property type="entry name" value="ABC transporter transmembrane region"/>
    <property type="match status" value="1"/>
</dbReference>
<feature type="transmembrane region" description="Helical" evidence="7">
    <location>
        <begin position="246"/>
        <end position="274"/>
    </location>
</feature>
<evidence type="ECO:0000256" key="4">
    <source>
        <dbReference type="ARBA" id="ARBA00022840"/>
    </source>
</evidence>
<evidence type="ECO:0000256" key="7">
    <source>
        <dbReference type="SAM" id="Phobius"/>
    </source>
</evidence>
<evidence type="ECO:0000256" key="3">
    <source>
        <dbReference type="ARBA" id="ARBA00022741"/>
    </source>
</evidence>
<comment type="subcellular location">
    <subcellularLocation>
        <location evidence="1">Cell membrane</location>
        <topology evidence="1">Multi-pass membrane protein</topology>
    </subcellularLocation>
</comment>
<dbReference type="GO" id="GO:0005524">
    <property type="term" value="F:ATP binding"/>
    <property type="evidence" value="ECO:0007669"/>
    <property type="project" value="UniProtKB-KW"/>
</dbReference>
<dbReference type="Pfam" id="PF00005">
    <property type="entry name" value="ABC_tran"/>
    <property type="match status" value="1"/>
</dbReference>
<reference evidence="10 11" key="1">
    <citation type="submission" date="2016-11" db="EMBL/GenBank/DDBJ databases">
        <authorList>
            <person name="Jaros S."/>
            <person name="Januszkiewicz K."/>
            <person name="Wedrychowicz H."/>
        </authorList>
    </citation>
    <scope>NUCLEOTIDE SEQUENCE [LARGE SCALE GENOMIC DNA]</scope>
    <source>
        <strain evidence="10 11">DSM 24787</strain>
    </source>
</reference>
<keyword evidence="4" id="KW-0067">ATP-binding</keyword>
<dbReference type="RefSeq" id="WP_074242258.1">
    <property type="nucleotide sequence ID" value="NZ_FSRA01000002.1"/>
</dbReference>
<dbReference type="Pfam" id="PF00664">
    <property type="entry name" value="ABC_membrane"/>
    <property type="match status" value="1"/>
</dbReference>
<dbReference type="InterPro" id="IPR003439">
    <property type="entry name" value="ABC_transporter-like_ATP-bd"/>
</dbReference>
<sequence length="584" mass="64755">MKKANGKDHAHKKPPGLMGLVKPYKKLIILLILLAILSNGLNLVIPKIISHGIDAIEKGQLTLRTIIIQFSLTGIFVFIFAWLQSLVQTYASELVARDLRTRLSERISRQSYAYIQETNPSRLLTNFTADIDSIKMFVSMAIVSIASSLFIIIGASILLFTIDWALALVVLMIIPMIGTAFYLILKKVRGLYMKGREAIDWLNRVITESILGAALIRVLNAQQPEYDKFMVASKDARNIGLSIMRLFSLLIPVIWFSASMATLSILALGGHFVITGTMSLGDLAAFNGYLSMLIFPIILIGFMSNVIAQAGASYQRIQSILSTPDPVEPGTLTDTLKGDIALENISLQYGQKFVLKDVSFSIKAGSRTAIIGPTAAGKTQLLYLLTNLVKPGSGRITYDGRDINEYKKETLHQQVGLVFQDSIIFNISLRENIAFNENVTEEAMDKAIETAALKNFVLSLPEQLNTIVSERGTSLSGGQKQRIMLARALAIQPKILLLDDFTARVDKNTEQHILENVARNYPGITLLSVTQKIADVEQYDQIILLMEGELVAKGTHPELMQTCPEYVQIYQSQRSTSHYELQPE</sequence>
<evidence type="ECO:0000313" key="11">
    <source>
        <dbReference type="Proteomes" id="UP000185003"/>
    </source>
</evidence>
<proteinExistence type="predicted"/>
<evidence type="ECO:0000259" key="9">
    <source>
        <dbReference type="PROSITE" id="PS50929"/>
    </source>
</evidence>
<dbReference type="GO" id="GO:0005886">
    <property type="term" value="C:plasma membrane"/>
    <property type="evidence" value="ECO:0007669"/>
    <property type="project" value="UniProtKB-SubCell"/>
</dbReference>
<dbReference type="Gene3D" id="1.20.1560.10">
    <property type="entry name" value="ABC transporter type 1, transmembrane domain"/>
    <property type="match status" value="1"/>
</dbReference>
<dbReference type="InterPro" id="IPR011527">
    <property type="entry name" value="ABC1_TM_dom"/>
</dbReference>
<dbReference type="AlphaFoldDB" id="A0A1N6K393"/>
<dbReference type="CDD" id="cd18548">
    <property type="entry name" value="ABC_6TM_Tm287_like"/>
    <property type="match status" value="1"/>
</dbReference>
<dbReference type="Gene3D" id="3.40.50.300">
    <property type="entry name" value="P-loop containing nucleotide triphosphate hydrolases"/>
    <property type="match status" value="1"/>
</dbReference>
<dbReference type="PANTHER" id="PTHR43394">
    <property type="entry name" value="ATP-DEPENDENT PERMEASE MDL1, MITOCHONDRIAL"/>
    <property type="match status" value="1"/>
</dbReference>
<dbReference type="InterPro" id="IPR017871">
    <property type="entry name" value="ABC_transporter-like_CS"/>
</dbReference>
<dbReference type="PANTHER" id="PTHR43394:SF1">
    <property type="entry name" value="ATP-BINDING CASSETTE SUB-FAMILY B MEMBER 10, MITOCHONDRIAL"/>
    <property type="match status" value="1"/>
</dbReference>
<feature type="transmembrane region" description="Helical" evidence="7">
    <location>
        <begin position="137"/>
        <end position="158"/>
    </location>
</feature>
<dbReference type="Proteomes" id="UP000185003">
    <property type="component" value="Unassembled WGS sequence"/>
</dbReference>
<evidence type="ECO:0000256" key="1">
    <source>
        <dbReference type="ARBA" id="ARBA00004651"/>
    </source>
</evidence>
<dbReference type="InterPro" id="IPR003593">
    <property type="entry name" value="AAA+_ATPase"/>
</dbReference>
<organism evidence="10 11">
    <name type="scientific">Chitinophaga niabensis</name>
    <dbReference type="NCBI Taxonomy" id="536979"/>
    <lineage>
        <taxon>Bacteria</taxon>
        <taxon>Pseudomonadati</taxon>
        <taxon>Bacteroidota</taxon>
        <taxon>Chitinophagia</taxon>
        <taxon>Chitinophagales</taxon>
        <taxon>Chitinophagaceae</taxon>
        <taxon>Chitinophaga</taxon>
    </lineage>
</organism>
<feature type="domain" description="ABC transporter" evidence="8">
    <location>
        <begin position="340"/>
        <end position="572"/>
    </location>
</feature>
<evidence type="ECO:0000313" key="10">
    <source>
        <dbReference type="EMBL" id="SIO51011.1"/>
    </source>
</evidence>
<dbReference type="OrthoDB" id="9760358at2"/>
<dbReference type="PROSITE" id="PS00211">
    <property type="entry name" value="ABC_TRANSPORTER_1"/>
    <property type="match status" value="1"/>
</dbReference>
<name>A0A1N6K393_9BACT</name>
<dbReference type="PROSITE" id="PS50893">
    <property type="entry name" value="ABC_TRANSPORTER_2"/>
    <property type="match status" value="1"/>
</dbReference>
<accession>A0A1N6K393</accession>
<feature type="transmembrane region" description="Helical" evidence="7">
    <location>
        <begin position="164"/>
        <end position="185"/>
    </location>
</feature>